<organism evidence="2 3">
    <name type="scientific">Methylobacterium oryzihabitans</name>
    <dbReference type="NCBI Taxonomy" id="2499852"/>
    <lineage>
        <taxon>Bacteria</taxon>
        <taxon>Pseudomonadati</taxon>
        <taxon>Pseudomonadota</taxon>
        <taxon>Alphaproteobacteria</taxon>
        <taxon>Hyphomicrobiales</taxon>
        <taxon>Methylobacteriaceae</taxon>
        <taxon>Methylobacterium</taxon>
    </lineage>
</organism>
<feature type="chain" id="PRO_5018995621" evidence="1">
    <location>
        <begin position="23"/>
        <end position="142"/>
    </location>
</feature>
<keyword evidence="3" id="KW-1185">Reference proteome</keyword>
<dbReference type="Proteomes" id="UP000286997">
    <property type="component" value="Unassembled WGS sequence"/>
</dbReference>
<dbReference type="Pfam" id="PF09912">
    <property type="entry name" value="DUF2141"/>
    <property type="match status" value="1"/>
</dbReference>
<dbReference type="OrthoDB" id="7189112at2"/>
<proteinExistence type="predicted"/>
<name>A0A437PH90_9HYPH</name>
<keyword evidence="1" id="KW-0732">Signal</keyword>
<dbReference type="AlphaFoldDB" id="A0A437PH90"/>
<protein>
    <submittedName>
        <fullName evidence="2">DUF2141 domain-containing protein</fullName>
    </submittedName>
</protein>
<gene>
    <name evidence="2" type="ORF">EOE48_00830</name>
</gene>
<evidence type="ECO:0000313" key="2">
    <source>
        <dbReference type="EMBL" id="RVU21636.1"/>
    </source>
</evidence>
<sequence length="142" mass="14125">MRGGPAAAAFAALTLLAAPAAAVPLAVEVEGVAPGGGRVWVAVCAGGLDEASCGEGQSAPAEAGAHRFAFDLPPGTYAVLAYQDSNGNGRPDRTALGLPVEPYGLSNGAGRRARPDFASAAFTLGERGAGIRVRLLRALGGR</sequence>
<dbReference type="RefSeq" id="WP_127726879.1">
    <property type="nucleotide sequence ID" value="NZ_SACP01000001.1"/>
</dbReference>
<dbReference type="InterPro" id="IPR018673">
    <property type="entry name" value="DUF2141"/>
</dbReference>
<comment type="caution">
    <text evidence="2">The sequence shown here is derived from an EMBL/GenBank/DDBJ whole genome shotgun (WGS) entry which is preliminary data.</text>
</comment>
<evidence type="ECO:0000256" key="1">
    <source>
        <dbReference type="SAM" id="SignalP"/>
    </source>
</evidence>
<evidence type="ECO:0000313" key="3">
    <source>
        <dbReference type="Proteomes" id="UP000286997"/>
    </source>
</evidence>
<reference evidence="2 3" key="1">
    <citation type="submission" date="2019-01" db="EMBL/GenBank/DDBJ databases">
        <authorList>
            <person name="Chen W.-M."/>
        </authorList>
    </citation>
    <scope>NUCLEOTIDE SEQUENCE [LARGE SCALE GENOMIC DNA]</scope>
    <source>
        <strain evidence="2 3">TER-1</strain>
    </source>
</reference>
<dbReference type="EMBL" id="SACP01000001">
    <property type="protein sequence ID" value="RVU21636.1"/>
    <property type="molecule type" value="Genomic_DNA"/>
</dbReference>
<accession>A0A437PH90</accession>
<feature type="signal peptide" evidence="1">
    <location>
        <begin position="1"/>
        <end position="22"/>
    </location>
</feature>